<feature type="region of interest" description="Disordered" evidence="1">
    <location>
        <begin position="1"/>
        <end position="39"/>
    </location>
</feature>
<evidence type="ECO:0000313" key="3">
    <source>
        <dbReference type="Proteomes" id="UP001358586"/>
    </source>
</evidence>
<feature type="compositionally biased region" description="Polar residues" evidence="1">
    <location>
        <begin position="26"/>
        <end position="39"/>
    </location>
</feature>
<proteinExistence type="predicted"/>
<keyword evidence="3" id="KW-1185">Reference proteome</keyword>
<comment type="caution">
    <text evidence="2">The sequence shown here is derived from an EMBL/GenBank/DDBJ whole genome shotgun (WGS) entry which is preliminary data.</text>
</comment>
<organism evidence="2 3">
    <name type="scientific">Gossypium arboreum</name>
    <name type="common">Tree cotton</name>
    <name type="synonym">Gossypium nanking</name>
    <dbReference type="NCBI Taxonomy" id="29729"/>
    <lineage>
        <taxon>Eukaryota</taxon>
        <taxon>Viridiplantae</taxon>
        <taxon>Streptophyta</taxon>
        <taxon>Embryophyta</taxon>
        <taxon>Tracheophyta</taxon>
        <taxon>Spermatophyta</taxon>
        <taxon>Magnoliopsida</taxon>
        <taxon>eudicotyledons</taxon>
        <taxon>Gunneridae</taxon>
        <taxon>Pentapetalae</taxon>
        <taxon>rosids</taxon>
        <taxon>malvids</taxon>
        <taxon>Malvales</taxon>
        <taxon>Malvaceae</taxon>
        <taxon>Malvoideae</taxon>
        <taxon>Gossypium</taxon>
    </lineage>
</organism>
<dbReference type="Proteomes" id="UP001358586">
    <property type="component" value="Chromosome 8"/>
</dbReference>
<dbReference type="EMBL" id="JARKNE010000008">
    <property type="protein sequence ID" value="KAK5813202.1"/>
    <property type="molecule type" value="Genomic_DNA"/>
</dbReference>
<reference evidence="2 3" key="1">
    <citation type="submission" date="2023-03" db="EMBL/GenBank/DDBJ databases">
        <title>WGS of Gossypium arboreum.</title>
        <authorList>
            <person name="Yu D."/>
        </authorList>
    </citation>
    <scope>NUCLEOTIDE SEQUENCE [LARGE SCALE GENOMIC DNA]</scope>
    <source>
        <tissue evidence="2">Leaf</tissue>
    </source>
</reference>
<sequence length="82" mass="9320">MGYFKPKPPTTADNCSSLPTDDHRSPPNTFNNLRSSSTTVDHSMDSNLNIILNDNNHIAAYVNKDLYQIVRPRLHDPSYFLD</sequence>
<evidence type="ECO:0000256" key="1">
    <source>
        <dbReference type="SAM" id="MobiDB-lite"/>
    </source>
</evidence>
<protein>
    <submittedName>
        <fullName evidence="2">Uncharacterized protein</fullName>
    </submittedName>
</protein>
<accession>A0ABR0P3U5</accession>
<evidence type="ECO:0000313" key="2">
    <source>
        <dbReference type="EMBL" id="KAK5813202.1"/>
    </source>
</evidence>
<gene>
    <name evidence="2" type="ORF">PVK06_028650</name>
</gene>
<name>A0ABR0P3U5_GOSAR</name>